<dbReference type="Pfam" id="PF00528">
    <property type="entry name" value="BPD_transp_1"/>
    <property type="match status" value="1"/>
</dbReference>
<dbReference type="Pfam" id="PF19300">
    <property type="entry name" value="BPD_transp_1_N"/>
    <property type="match status" value="1"/>
</dbReference>
<dbReference type="InterPro" id="IPR000515">
    <property type="entry name" value="MetI-like"/>
</dbReference>
<evidence type="ECO:0000256" key="6">
    <source>
        <dbReference type="ARBA" id="ARBA00023136"/>
    </source>
</evidence>
<dbReference type="InterPro" id="IPR045621">
    <property type="entry name" value="BPD_transp_1_N"/>
</dbReference>
<evidence type="ECO:0000256" key="1">
    <source>
        <dbReference type="ARBA" id="ARBA00004651"/>
    </source>
</evidence>
<dbReference type="InterPro" id="IPR035906">
    <property type="entry name" value="MetI-like_sf"/>
</dbReference>
<dbReference type="Proteomes" id="UP001149822">
    <property type="component" value="Unassembled WGS sequence"/>
</dbReference>
<keyword evidence="3" id="KW-1003">Cell membrane</keyword>
<evidence type="ECO:0000256" key="4">
    <source>
        <dbReference type="ARBA" id="ARBA00022692"/>
    </source>
</evidence>
<evidence type="ECO:0000256" key="5">
    <source>
        <dbReference type="ARBA" id="ARBA00022989"/>
    </source>
</evidence>
<keyword evidence="10" id="KW-1185">Reference proteome</keyword>
<evidence type="ECO:0000256" key="7">
    <source>
        <dbReference type="RuleBase" id="RU363032"/>
    </source>
</evidence>
<keyword evidence="6 7" id="KW-0472">Membrane</keyword>
<dbReference type="PANTHER" id="PTHR43163">
    <property type="entry name" value="DIPEPTIDE TRANSPORT SYSTEM PERMEASE PROTEIN DPPB-RELATED"/>
    <property type="match status" value="1"/>
</dbReference>
<feature type="transmembrane region" description="Helical" evidence="7">
    <location>
        <begin position="307"/>
        <end position="328"/>
    </location>
</feature>
<evidence type="ECO:0000259" key="8">
    <source>
        <dbReference type="PROSITE" id="PS50928"/>
    </source>
</evidence>
<evidence type="ECO:0000313" key="10">
    <source>
        <dbReference type="Proteomes" id="UP001149822"/>
    </source>
</evidence>
<keyword evidence="4 7" id="KW-0812">Transmembrane</keyword>
<comment type="caution">
    <text evidence="9">The sequence shown here is derived from an EMBL/GenBank/DDBJ whole genome shotgun (WGS) entry which is preliminary data.</text>
</comment>
<dbReference type="EMBL" id="JAPTYD010000029">
    <property type="protein sequence ID" value="MCZ0963138.1"/>
    <property type="molecule type" value="Genomic_DNA"/>
</dbReference>
<protein>
    <submittedName>
        <fullName evidence="9">ABC transporter permease subunit</fullName>
    </submittedName>
</protein>
<dbReference type="PANTHER" id="PTHR43163:SF6">
    <property type="entry name" value="DIPEPTIDE TRANSPORT SYSTEM PERMEASE PROTEIN DPPB-RELATED"/>
    <property type="match status" value="1"/>
</dbReference>
<gene>
    <name evidence="9" type="ORF">OU682_16095</name>
</gene>
<keyword evidence="2 7" id="KW-0813">Transport</keyword>
<dbReference type="SUPFAM" id="SSF161098">
    <property type="entry name" value="MetI-like"/>
    <property type="match status" value="1"/>
</dbReference>
<sequence length="335" mass="36394">MVRFLLSKLLYLVPTFLGITIVAFGFVRILPGDPVLLMAGERGVSPERHAELSAQLGFDKPIVMQYLDFLGRLLQGDLGNSLVTKKPVLTEFLALFPATVELGLCAIVIATLVGVPVGVLAAIKRGSWFDQVSMTSALVGFSMPIFWWGLLLIIFFSGYLGWTPVSGRISLMYFFPQGTGFMLIDSLMSGQDGAFASAVSHLILPSIVLATIPLAVIARQTRSAMLEVMGEDYVRTARAKGMPRRRVIGVHALRNAMIPVVTTIGLQIGVLIAGAILTETIFSWPGIGKWMIDSISRRDYPVVQSGLLLIAGMVMVVNLLVDLTYGLINPRIRAT</sequence>
<accession>A0ABT4J7N1</accession>
<dbReference type="Gene3D" id="1.10.3720.10">
    <property type="entry name" value="MetI-like"/>
    <property type="match status" value="1"/>
</dbReference>
<feature type="transmembrane region" description="Helical" evidence="7">
    <location>
        <begin position="135"/>
        <end position="162"/>
    </location>
</feature>
<dbReference type="RefSeq" id="WP_268943201.1">
    <property type="nucleotide sequence ID" value="NZ_JAPTYD010000029.1"/>
</dbReference>
<comment type="subcellular location">
    <subcellularLocation>
        <location evidence="1 7">Cell membrane</location>
        <topology evidence="1 7">Multi-pass membrane protein</topology>
    </subcellularLocation>
</comment>
<dbReference type="CDD" id="cd06261">
    <property type="entry name" value="TM_PBP2"/>
    <property type="match status" value="1"/>
</dbReference>
<keyword evidence="5 7" id="KW-1133">Transmembrane helix</keyword>
<feature type="transmembrane region" description="Helical" evidence="7">
    <location>
        <begin position="92"/>
        <end position="123"/>
    </location>
</feature>
<evidence type="ECO:0000313" key="9">
    <source>
        <dbReference type="EMBL" id="MCZ0963138.1"/>
    </source>
</evidence>
<proteinExistence type="inferred from homology"/>
<evidence type="ECO:0000256" key="2">
    <source>
        <dbReference type="ARBA" id="ARBA00022448"/>
    </source>
</evidence>
<feature type="transmembrane region" description="Helical" evidence="7">
    <location>
        <begin position="9"/>
        <end position="30"/>
    </location>
</feature>
<name>A0ABT4J7N1_9RHOB</name>
<feature type="transmembrane region" description="Helical" evidence="7">
    <location>
        <begin position="264"/>
        <end position="287"/>
    </location>
</feature>
<feature type="transmembrane region" description="Helical" evidence="7">
    <location>
        <begin position="194"/>
        <end position="217"/>
    </location>
</feature>
<reference evidence="9" key="1">
    <citation type="submission" date="2022-12" db="EMBL/GenBank/DDBJ databases">
        <title>Paracoccus sp. EF6 isolated from a lake water.</title>
        <authorList>
            <person name="Liu H."/>
        </authorList>
    </citation>
    <scope>NUCLEOTIDE SEQUENCE</scope>
    <source>
        <strain evidence="9">EF6</strain>
    </source>
</reference>
<organism evidence="9 10">
    <name type="scientific">Paracoccus benzoatiresistens</name>
    <dbReference type="NCBI Taxonomy" id="2997341"/>
    <lineage>
        <taxon>Bacteria</taxon>
        <taxon>Pseudomonadati</taxon>
        <taxon>Pseudomonadota</taxon>
        <taxon>Alphaproteobacteria</taxon>
        <taxon>Rhodobacterales</taxon>
        <taxon>Paracoccaceae</taxon>
        <taxon>Paracoccus</taxon>
    </lineage>
</organism>
<dbReference type="PROSITE" id="PS50928">
    <property type="entry name" value="ABC_TM1"/>
    <property type="match status" value="1"/>
</dbReference>
<feature type="domain" description="ABC transmembrane type-1" evidence="8">
    <location>
        <begin position="96"/>
        <end position="321"/>
    </location>
</feature>
<comment type="similarity">
    <text evidence="7">Belongs to the binding-protein-dependent transport system permease family.</text>
</comment>
<evidence type="ECO:0000256" key="3">
    <source>
        <dbReference type="ARBA" id="ARBA00022475"/>
    </source>
</evidence>